<evidence type="ECO:0000313" key="5">
    <source>
        <dbReference type="Proteomes" id="UP000240830"/>
    </source>
</evidence>
<feature type="domain" description="RRM" evidence="3">
    <location>
        <begin position="41"/>
        <end position="119"/>
    </location>
</feature>
<protein>
    <recommendedName>
        <fullName evidence="3">RRM domain-containing protein</fullName>
    </recommendedName>
</protein>
<dbReference type="Gene3D" id="3.30.70.330">
    <property type="match status" value="3"/>
</dbReference>
<dbReference type="AlphaFoldDB" id="A0A2H9TI48"/>
<dbReference type="EMBL" id="MTSL01000174">
    <property type="protein sequence ID" value="PJF17431.1"/>
    <property type="molecule type" value="Genomic_DNA"/>
</dbReference>
<dbReference type="InterPro" id="IPR012677">
    <property type="entry name" value="Nucleotide-bd_a/b_plait_sf"/>
</dbReference>
<evidence type="ECO:0000313" key="4">
    <source>
        <dbReference type="EMBL" id="PJF17431.1"/>
    </source>
</evidence>
<dbReference type="GO" id="GO:0000381">
    <property type="term" value="P:regulation of alternative mRNA splicing, via spliceosome"/>
    <property type="evidence" value="ECO:0007669"/>
    <property type="project" value="TreeGrafter"/>
</dbReference>
<feature type="compositionally biased region" description="Low complexity" evidence="2">
    <location>
        <begin position="249"/>
        <end position="268"/>
    </location>
</feature>
<proteinExistence type="predicted"/>
<sequence>MALFRIGPSPVSNANVPATTPLAAIAQLAPAHMVSSMAIFQRIYVGSIQFDISDADLTLLFSQFGPVRSVSMMQDPVNRRHRGYGFIEFETAEAAALAQEQMEGAELGGRAIRVGRPNNFPADLPPGVPRPVEGRIYVANVHEMVKEEELRMVVEAFGRVRHCHLVPDEKTGKHRGYAYVEYEDEGCANSAIFSLNNFELAKRLLKVGRTISGGPIPHGMESLKNTPISPPVNKVPTAVLRAAQQINSGTLSNSSNSGNSGNSSNSASPLETSVMVLRNLEDYSTLAEDPEAIPELEVDVSEECSKFGPVICCQAHLEHDDKTVKVFVKFSTATVLEEAIRVMHLRWFGGRQIIAEPYDEQRFQTEYKN</sequence>
<dbReference type="InterPro" id="IPR000504">
    <property type="entry name" value="RRM_dom"/>
</dbReference>
<keyword evidence="5" id="KW-1185">Reference proteome</keyword>
<name>A0A2H9TI48_9FUNG</name>
<dbReference type="GO" id="GO:0003723">
    <property type="term" value="F:RNA binding"/>
    <property type="evidence" value="ECO:0007669"/>
    <property type="project" value="UniProtKB-UniRule"/>
</dbReference>
<evidence type="ECO:0000256" key="1">
    <source>
        <dbReference type="PROSITE-ProRule" id="PRU00176"/>
    </source>
</evidence>
<dbReference type="GO" id="GO:0000380">
    <property type="term" value="P:alternative mRNA splicing, via spliceosome"/>
    <property type="evidence" value="ECO:0007669"/>
    <property type="project" value="TreeGrafter"/>
</dbReference>
<dbReference type="GO" id="GO:0071011">
    <property type="term" value="C:precatalytic spliceosome"/>
    <property type="evidence" value="ECO:0007669"/>
    <property type="project" value="TreeGrafter"/>
</dbReference>
<dbReference type="InterPro" id="IPR051974">
    <property type="entry name" value="PUF60_regulator"/>
</dbReference>
<dbReference type="PANTHER" id="PTHR47330:SF1">
    <property type="entry name" value="POLY(U)-BINDING-SPLICING FACTOR PUF60"/>
    <property type="match status" value="1"/>
</dbReference>
<accession>A0A2H9TI48</accession>
<dbReference type="PROSITE" id="PS50102">
    <property type="entry name" value="RRM"/>
    <property type="match status" value="2"/>
</dbReference>
<feature type="region of interest" description="Disordered" evidence="2">
    <location>
        <begin position="249"/>
        <end position="269"/>
    </location>
</feature>
<gene>
    <name evidence="4" type="ORF">PSACC_02745</name>
</gene>
<dbReference type="GO" id="GO:0006376">
    <property type="term" value="P:mRNA splice site recognition"/>
    <property type="evidence" value="ECO:0007669"/>
    <property type="project" value="TreeGrafter"/>
</dbReference>
<feature type="domain" description="RRM" evidence="3">
    <location>
        <begin position="134"/>
        <end position="212"/>
    </location>
</feature>
<evidence type="ECO:0000256" key="2">
    <source>
        <dbReference type="SAM" id="MobiDB-lite"/>
    </source>
</evidence>
<keyword evidence="1" id="KW-0694">RNA-binding</keyword>
<dbReference type="SMART" id="SM00360">
    <property type="entry name" value="RRM"/>
    <property type="match status" value="3"/>
</dbReference>
<comment type="caution">
    <text evidence="4">The sequence shown here is derived from an EMBL/GenBank/DDBJ whole genome shotgun (WGS) entry which is preliminary data.</text>
</comment>
<dbReference type="Proteomes" id="UP000240830">
    <property type="component" value="Unassembled WGS sequence"/>
</dbReference>
<dbReference type="OrthoDB" id="5411533at2759"/>
<dbReference type="GO" id="GO:0071013">
    <property type="term" value="C:catalytic step 2 spliceosome"/>
    <property type="evidence" value="ECO:0007669"/>
    <property type="project" value="TreeGrafter"/>
</dbReference>
<dbReference type="Pfam" id="PF00076">
    <property type="entry name" value="RRM_1"/>
    <property type="match status" value="2"/>
</dbReference>
<dbReference type="STRING" id="1246581.A0A2H9TI48"/>
<dbReference type="SUPFAM" id="SSF54928">
    <property type="entry name" value="RNA-binding domain, RBD"/>
    <property type="match status" value="2"/>
</dbReference>
<dbReference type="PANTHER" id="PTHR47330">
    <property type="entry name" value="POLY(U)-BINDING-SPLICING FACTOR PUF60-B-RELATED"/>
    <property type="match status" value="1"/>
</dbReference>
<evidence type="ECO:0000259" key="3">
    <source>
        <dbReference type="PROSITE" id="PS50102"/>
    </source>
</evidence>
<reference evidence="4 5" key="1">
    <citation type="submission" date="2016-10" db="EMBL/GenBank/DDBJ databases">
        <title>The genome of Paramicrosporidium saccamoebae is the missing link in understanding Cryptomycota and Microsporidia evolution.</title>
        <authorList>
            <person name="Quandt C.A."/>
            <person name="Beaudet D."/>
            <person name="Corsaro D."/>
            <person name="Michel R."/>
            <person name="Corradi N."/>
            <person name="James T."/>
        </authorList>
    </citation>
    <scope>NUCLEOTIDE SEQUENCE [LARGE SCALE GENOMIC DNA]</scope>
    <source>
        <strain evidence="4 5">KSL3</strain>
    </source>
</reference>
<organism evidence="4 5">
    <name type="scientific">Paramicrosporidium saccamoebae</name>
    <dbReference type="NCBI Taxonomy" id="1246581"/>
    <lineage>
        <taxon>Eukaryota</taxon>
        <taxon>Fungi</taxon>
        <taxon>Fungi incertae sedis</taxon>
        <taxon>Cryptomycota</taxon>
        <taxon>Cryptomycota incertae sedis</taxon>
        <taxon>Paramicrosporidium</taxon>
    </lineage>
</organism>
<dbReference type="InterPro" id="IPR035979">
    <property type="entry name" value="RBD_domain_sf"/>
</dbReference>